<dbReference type="AlphaFoldDB" id="A0A9W6LLP1"/>
<dbReference type="GO" id="GO:0005886">
    <property type="term" value="C:plasma membrane"/>
    <property type="evidence" value="ECO:0007669"/>
    <property type="project" value="UniProtKB-SubCell"/>
</dbReference>
<keyword evidence="6 7" id="KW-0472">Membrane</keyword>
<feature type="transmembrane region" description="Helical" evidence="7">
    <location>
        <begin position="76"/>
        <end position="94"/>
    </location>
</feature>
<feature type="transmembrane region" description="Helical" evidence="7">
    <location>
        <begin position="35"/>
        <end position="56"/>
    </location>
</feature>
<evidence type="ECO:0000256" key="4">
    <source>
        <dbReference type="ARBA" id="ARBA00022692"/>
    </source>
</evidence>
<evidence type="ECO:0000256" key="7">
    <source>
        <dbReference type="SAM" id="Phobius"/>
    </source>
</evidence>
<name>A0A9W6LLP1_9FUSO</name>
<dbReference type="InterPro" id="IPR003416">
    <property type="entry name" value="MgtC/SapB/SrpB/YhiD_fam"/>
</dbReference>
<comment type="caution">
    <text evidence="9">The sequence shown here is derived from an EMBL/GenBank/DDBJ whole genome shotgun (WGS) entry which is preliminary data.</text>
</comment>
<feature type="transmembrane region" description="Helical" evidence="7">
    <location>
        <begin position="101"/>
        <end position="119"/>
    </location>
</feature>
<dbReference type="PANTHER" id="PTHR33778">
    <property type="entry name" value="PROTEIN MGTC"/>
    <property type="match status" value="1"/>
</dbReference>
<keyword evidence="4 7" id="KW-0812">Transmembrane</keyword>
<organism evidence="9 10">
    <name type="scientific">Propionigenium maris DSM 9537</name>
    <dbReference type="NCBI Taxonomy" id="1123000"/>
    <lineage>
        <taxon>Bacteria</taxon>
        <taxon>Fusobacteriati</taxon>
        <taxon>Fusobacteriota</taxon>
        <taxon>Fusobacteriia</taxon>
        <taxon>Fusobacteriales</taxon>
        <taxon>Fusobacteriaceae</taxon>
        <taxon>Propionigenium</taxon>
    </lineage>
</organism>
<comment type="similarity">
    <text evidence="2">Belongs to the MgtC/SapB family.</text>
</comment>
<evidence type="ECO:0000259" key="8">
    <source>
        <dbReference type="Pfam" id="PF02308"/>
    </source>
</evidence>
<proteinExistence type="inferred from homology"/>
<dbReference type="InterPro" id="IPR049177">
    <property type="entry name" value="MgtC_SapB_SrpB_YhiD_N"/>
</dbReference>
<keyword evidence="3" id="KW-1003">Cell membrane</keyword>
<feature type="domain" description="MgtC/SapB/SrpB/YhiD N-terminal" evidence="8">
    <location>
        <begin position="12"/>
        <end position="144"/>
    </location>
</feature>
<reference evidence="9" key="1">
    <citation type="submission" date="2022-12" db="EMBL/GenBank/DDBJ databases">
        <title>Reference genome sequencing for broad-spectrum identification of bacterial and archaeal isolates by mass spectrometry.</title>
        <authorList>
            <person name="Sekiguchi Y."/>
            <person name="Tourlousse D.M."/>
        </authorList>
    </citation>
    <scope>NUCLEOTIDE SEQUENCE</scope>
    <source>
        <strain evidence="9">10succ1</strain>
    </source>
</reference>
<evidence type="ECO:0000256" key="1">
    <source>
        <dbReference type="ARBA" id="ARBA00004651"/>
    </source>
</evidence>
<dbReference type="Proteomes" id="UP001144471">
    <property type="component" value="Unassembled WGS sequence"/>
</dbReference>
<evidence type="ECO:0000313" key="9">
    <source>
        <dbReference type="EMBL" id="GLI54872.1"/>
    </source>
</evidence>
<dbReference type="EMBL" id="BSDY01000002">
    <property type="protein sequence ID" value="GLI54872.1"/>
    <property type="molecule type" value="Genomic_DNA"/>
</dbReference>
<dbReference type="PRINTS" id="PR01837">
    <property type="entry name" value="MGTCSAPBPROT"/>
</dbReference>
<protein>
    <submittedName>
        <fullName evidence="9">Magnesium transporter MgtC</fullName>
    </submittedName>
</protein>
<keyword evidence="5 7" id="KW-1133">Transmembrane helix</keyword>
<dbReference type="Pfam" id="PF02308">
    <property type="entry name" value="MgtC"/>
    <property type="match status" value="1"/>
</dbReference>
<evidence type="ECO:0000256" key="2">
    <source>
        <dbReference type="ARBA" id="ARBA00009298"/>
    </source>
</evidence>
<evidence type="ECO:0000256" key="5">
    <source>
        <dbReference type="ARBA" id="ARBA00022989"/>
    </source>
</evidence>
<dbReference type="PANTHER" id="PTHR33778:SF1">
    <property type="entry name" value="MAGNESIUM TRANSPORTER YHID-RELATED"/>
    <property type="match status" value="1"/>
</dbReference>
<feature type="transmembrane region" description="Helical" evidence="7">
    <location>
        <begin position="6"/>
        <end position="23"/>
    </location>
</feature>
<sequence>MLDLKELVFRVFVACMVGGFIGYERKSKGKPAGMSTNLLVCGGAAIVAITQQQIYYSAISLADAAGGVVKSDPTRLIAPVVSGLGFLGAGVIMRGQDKVKGLTTAATLWLAAVLGISIGSGYYRFAIAATFMVILCLFIVRTIEVSFLEKRTKKKISISQLHCEEVDSLIKELFQYKNIKIISKRIVFEKSVNGQNEIKRNYILSLPKYKELSDLVETISSVEGVLRVNILEG</sequence>
<keyword evidence="10" id="KW-1185">Reference proteome</keyword>
<comment type="subcellular location">
    <subcellularLocation>
        <location evidence="1">Cell membrane</location>
        <topology evidence="1">Multi-pass membrane protein</topology>
    </subcellularLocation>
</comment>
<evidence type="ECO:0000313" key="10">
    <source>
        <dbReference type="Proteomes" id="UP001144471"/>
    </source>
</evidence>
<dbReference type="RefSeq" id="WP_281832993.1">
    <property type="nucleotide sequence ID" value="NZ_BSDY01000002.1"/>
</dbReference>
<feature type="transmembrane region" description="Helical" evidence="7">
    <location>
        <begin position="125"/>
        <end position="148"/>
    </location>
</feature>
<gene>
    <name evidence="9" type="ORF">PM10SUCC1_03870</name>
</gene>
<accession>A0A9W6LLP1</accession>
<evidence type="ECO:0000256" key="3">
    <source>
        <dbReference type="ARBA" id="ARBA00022475"/>
    </source>
</evidence>
<evidence type="ECO:0000256" key="6">
    <source>
        <dbReference type="ARBA" id="ARBA00023136"/>
    </source>
</evidence>